<dbReference type="GO" id="GO:0016787">
    <property type="term" value="F:hydrolase activity"/>
    <property type="evidence" value="ECO:0007669"/>
    <property type="project" value="UniProtKB-KW"/>
</dbReference>
<protein>
    <submittedName>
        <fullName evidence="3">Alpha/beta fold hydrolase</fullName>
    </submittedName>
</protein>
<name>A0A9D5JRP3_9BACT</name>
<evidence type="ECO:0000313" key="4">
    <source>
        <dbReference type="Proteomes" id="UP000649604"/>
    </source>
</evidence>
<feature type="domain" description="Serine aminopeptidase S33" evidence="2">
    <location>
        <begin position="77"/>
        <end position="195"/>
    </location>
</feature>
<keyword evidence="3" id="KW-0378">Hydrolase</keyword>
<dbReference type="GO" id="GO:0016020">
    <property type="term" value="C:membrane"/>
    <property type="evidence" value="ECO:0007669"/>
    <property type="project" value="TreeGrafter"/>
</dbReference>
<keyword evidence="1" id="KW-0472">Membrane</keyword>
<comment type="caution">
    <text evidence="3">The sequence shown here is derived from an EMBL/GenBank/DDBJ whole genome shotgun (WGS) entry which is preliminary data.</text>
</comment>
<dbReference type="InterPro" id="IPR029058">
    <property type="entry name" value="AB_hydrolase_fold"/>
</dbReference>
<dbReference type="PANTHER" id="PTHR43798:SF33">
    <property type="entry name" value="HYDROLASE, PUTATIVE (AFU_ORTHOLOGUE AFUA_2G14860)-RELATED"/>
    <property type="match status" value="1"/>
</dbReference>
<dbReference type="AlphaFoldDB" id="A0A9D5JRP3"/>
<organism evidence="3 4">
    <name type="scientific">candidate division KSB3 bacterium</name>
    <dbReference type="NCBI Taxonomy" id="2044937"/>
    <lineage>
        <taxon>Bacteria</taxon>
        <taxon>candidate division KSB3</taxon>
    </lineage>
</organism>
<reference evidence="3" key="1">
    <citation type="submission" date="2019-11" db="EMBL/GenBank/DDBJ databases">
        <title>Microbial mats filling the niche in hypersaline microbial mats.</title>
        <authorList>
            <person name="Wong H.L."/>
            <person name="Macleod F.I."/>
            <person name="White R.A. III"/>
            <person name="Burns B.P."/>
        </authorList>
    </citation>
    <scope>NUCLEOTIDE SEQUENCE</scope>
    <source>
        <strain evidence="3">Rbin_158</strain>
    </source>
</reference>
<keyword evidence="1" id="KW-0812">Transmembrane</keyword>
<proteinExistence type="predicted"/>
<evidence type="ECO:0000256" key="1">
    <source>
        <dbReference type="SAM" id="Phobius"/>
    </source>
</evidence>
<feature type="transmembrane region" description="Helical" evidence="1">
    <location>
        <begin position="12"/>
        <end position="31"/>
    </location>
</feature>
<dbReference type="InterPro" id="IPR022742">
    <property type="entry name" value="Hydrolase_4"/>
</dbReference>
<keyword evidence="1" id="KW-1133">Transmembrane helix</keyword>
<evidence type="ECO:0000313" key="3">
    <source>
        <dbReference type="EMBL" id="MBD3323012.1"/>
    </source>
</evidence>
<gene>
    <name evidence="3" type="ORF">GF339_00415</name>
</gene>
<accession>A0A9D5JRP3</accession>
<dbReference type="InterPro" id="IPR050266">
    <property type="entry name" value="AB_hydrolase_sf"/>
</dbReference>
<evidence type="ECO:0000259" key="2">
    <source>
        <dbReference type="Pfam" id="PF12146"/>
    </source>
</evidence>
<dbReference type="EMBL" id="WJJP01000011">
    <property type="protein sequence ID" value="MBD3323012.1"/>
    <property type="molecule type" value="Genomic_DNA"/>
</dbReference>
<dbReference type="Gene3D" id="3.40.50.1820">
    <property type="entry name" value="alpha/beta hydrolase"/>
    <property type="match status" value="1"/>
</dbReference>
<dbReference type="SUPFAM" id="SSF53474">
    <property type="entry name" value="alpha/beta-Hydrolases"/>
    <property type="match status" value="1"/>
</dbReference>
<dbReference type="PANTHER" id="PTHR43798">
    <property type="entry name" value="MONOACYLGLYCEROL LIPASE"/>
    <property type="match status" value="1"/>
</dbReference>
<sequence length="265" mass="29318">MRYPLCHSPQHQSLPLTWGIVVLVLMLAMIVQPVQCLSAQAQEDVDLELQDISLTTSDQVTLAASWVVPHASEENQQRRPVVILLHDYGLNRRDWSFFIPDLAQRGYNVLALDLRGHGQSEGRGQYSPASLLQQGHLDVLAALEWIEDNTQSDADQIFLIGAGVGADIAYMSSGKFPKQIQATVAISPSYSSILDGSFVDIRPRAILFCATVGSHQGSSMLATESLANFTQDPKKVILYQGSAHGLAMFYKHPELRQEIFTWLSQ</sequence>
<dbReference type="Pfam" id="PF12146">
    <property type="entry name" value="Hydrolase_4"/>
    <property type="match status" value="1"/>
</dbReference>
<dbReference type="Proteomes" id="UP000649604">
    <property type="component" value="Unassembled WGS sequence"/>
</dbReference>